<evidence type="ECO:0000256" key="5">
    <source>
        <dbReference type="ARBA" id="ARBA00022691"/>
    </source>
</evidence>
<evidence type="ECO:0000313" key="8">
    <source>
        <dbReference type="EMBL" id="KAJ5071913.1"/>
    </source>
</evidence>
<dbReference type="GO" id="GO:0009007">
    <property type="term" value="F:site-specific DNA-methyltransferase (adenine-specific) activity"/>
    <property type="evidence" value="ECO:0007669"/>
    <property type="project" value="UniProtKB-EC"/>
</dbReference>
<sequence length="314" mass="37527">MIAKRLNVKRTGDETGTIEETKRMRCRDLKECQRMKKKKSNRVKSLFNYTGNKYDLLDQLYSNFPKGKHVMLDLFCGGGSVFVNLEDKRFAKTYANDAITPLIEFFRYLQKEKFGVIKKELIKRKIYPKDKAEYLEIRNRFNLHGNFLDFFILSSSCHNNLIRFNRTGLFNQSWGRRGITDYTWKKMKVYHKKIYQNSRFVFLNEDFMNLQVPDDVTFVYLDPPYQVCEAGYNSTWEQKHEKYLYQFLDQLDSKGIKFLLSTMLNHKEKKNELNDKLENFFSKNIVSNYTKINRHKKPTNSQEVIVTNYETDPI</sequence>
<evidence type="ECO:0000256" key="7">
    <source>
        <dbReference type="SAM" id="Coils"/>
    </source>
</evidence>
<dbReference type="EMBL" id="JAPDFW010000084">
    <property type="protein sequence ID" value="KAJ5071913.1"/>
    <property type="molecule type" value="Genomic_DNA"/>
</dbReference>
<dbReference type="NCBIfam" id="TIGR00571">
    <property type="entry name" value="dam"/>
    <property type="match status" value="1"/>
</dbReference>
<comment type="catalytic activity">
    <reaction evidence="6">
        <text>a 2'-deoxyadenosine in DNA + S-adenosyl-L-methionine = an N(6)-methyl-2'-deoxyadenosine in DNA + S-adenosyl-L-homocysteine + H(+)</text>
        <dbReference type="Rhea" id="RHEA:15197"/>
        <dbReference type="Rhea" id="RHEA-COMP:12418"/>
        <dbReference type="Rhea" id="RHEA-COMP:12419"/>
        <dbReference type="ChEBI" id="CHEBI:15378"/>
        <dbReference type="ChEBI" id="CHEBI:57856"/>
        <dbReference type="ChEBI" id="CHEBI:59789"/>
        <dbReference type="ChEBI" id="CHEBI:90615"/>
        <dbReference type="ChEBI" id="CHEBI:90616"/>
        <dbReference type="EC" id="2.1.1.72"/>
    </reaction>
</comment>
<dbReference type="InterPro" id="IPR023095">
    <property type="entry name" value="Ade_MeTrfase_dom_2"/>
</dbReference>
<dbReference type="AlphaFoldDB" id="A0A9Q0LFQ3"/>
<dbReference type="SUPFAM" id="SSF53335">
    <property type="entry name" value="S-adenosyl-L-methionine-dependent methyltransferases"/>
    <property type="match status" value="1"/>
</dbReference>
<dbReference type="Pfam" id="PF02086">
    <property type="entry name" value="MethyltransfD12"/>
    <property type="match status" value="1"/>
</dbReference>
<comment type="caution">
    <text evidence="8">The sequence shown here is derived from an EMBL/GenBank/DDBJ whole genome shotgun (WGS) entry which is preliminary data.</text>
</comment>
<evidence type="ECO:0000256" key="6">
    <source>
        <dbReference type="ARBA" id="ARBA00047942"/>
    </source>
</evidence>
<keyword evidence="7" id="KW-0175">Coiled coil</keyword>
<organism evidence="8 9">
    <name type="scientific">Anaeramoeba ignava</name>
    <name type="common">Anaerobic marine amoeba</name>
    <dbReference type="NCBI Taxonomy" id="1746090"/>
    <lineage>
        <taxon>Eukaryota</taxon>
        <taxon>Metamonada</taxon>
        <taxon>Anaeramoebidae</taxon>
        <taxon>Anaeramoeba</taxon>
    </lineage>
</organism>
<gene>
    <name evidence="8" type="ORF">M0811_09812</name>
</gene>
<comment type="similarity">
    <text evidence="1">Belongs to the N(4)/N(6)-methyltransferase family.</text>
</comment>
<dbReference type="InterPro" id="IPR002052">
    <property type="entry name" value="DNA_methylase_N6_adenine_CS"/>
</dbReference>
<dbReference type="GO" id="GO:0032259">
    <property type="term" value="P:methylation"/>
    <property type="evidence" value="ECO:0007669"/>
    <property type="project" value="UniProtKB-KW"/>
</dbReference>
<dbReference type="Gene3D" id="3.40.50.150">
    <property type="entry name" value="Vaccinia Virus protein VP39"/>
    <property type="match status" value="1"/>
</dbReference>
<keyword evidence="4" id="KW-0808">Transferase</keyword>
<dbReference type="Proteomes" id="UP001149090">
    <property type="component" value="Unassembled WGS sequence"/>
</dbReference>
<dbReference type="GO" id="GO:0006298">
    <property type="term" value="P:mismatch repair"/>
    <property type="evidence" value="ECO:0007669"/>
    <property type="project" value="TreeGrafter"/>
</dbReference>
<dbReference type="PRINTS" id="PR00505">
    <property type="entry name" value="D12N6MTFRASE"/>
</dbReference>
<evidence type="ECO:0000256" key="1">
    <source>
        <dbReference type="ARBA" id="ARBA00006594"/>
    </source>
</evidence>
<dbReference type="PANTHER" id="PTHR30481:SF3">
    <property type="entry name" value="DNA ADENINE METHYLASE"/>
    <property type="match status" value="1"/>
</dbReference>
<dbReference type="EC" id="2.1.1.72" evidence="2"/>
<evidence type="ECO:0000256" key="2">
    <source>
        <dbReference type="ARBA" id="ARBA00011900"/>
    </source>
</evidence>
<evidence type="ECO:0000313" key="9">
    <source>
        <dbReference type="Proteomes" id="UP001149090"/>
    </source>
</evidence>
<evidence type="ECO:0000256" key="4">
    <source>
        <dbReference type="ARBA" id="ARBA00022679"/>
    </source>
</evidence>
<dbReference type="InterPro" id="IPR012263">
    <property type="entry name" value="M_m6A_EcoRV"/>
</dbReference>
<dbReference type="InterPro" id="IPR029063">
    <property type="entry name" value="SAM-dependent_MTases_sf"/>
</dbReference>
<dbReference type="PROSITE" id="PS00092">
    <property type="entry name" value="N6_MTASE"/>
    <property type="match status" value="1"/>
</dbReference>
<name>A0A9Q0LFQ3_ANAIG</name>
<dbReference type="Gene3D" id="1.10.1020.10">
    <property type="entry name" value="Adenine-specific Methyltransferase, Domain 2"/>
    <property type="match status" value="1"/>
</dbReference>
<dbReference type="GO" id="GO:0009307">
    <property type="term" value="P:DNA restriction-modification system"/>
    <property type="evidence" value="ECO:0007669"/>
    <property type="project" value="InterPro"/>
</dbReference>
<proteinExistence type="inferred from homology"/>
<reference evidence="8" key="1">
    <citation type="submission" date="2022-10" db="EMBL/GenBank/DDBJ databases">
        <title>Novel sulphate-reducing endosymbionts in the free-living metamonad Anaeramoeba.</title>
        <authorList>
            <person name="Jerlstrom-Hultqvist J."/>
            <person name="Cepicka I."/>
            <person name="Gallot-Lavallee L."/>
            <person name="Salas-Leiva D."/>
            <person name="Curtis B.A."/>
            <person name="Zahonova K."/>
            <person name="Pipaliya S."/>
            <person name="Dacks J."/>
            <person name="Roger A.J."/>
        </authorList>
    </citation>
    <scope>NUCLEOTIDE SEQUENCE</scope>
    <source>
        <strain evidence="8">BMAN</strain>
    </source>
</reference>
<keyword evidence="9" id="KW-1185">Reference proteome</keyword>
<keyword evidence="3 8" id="KW-0489">Methyltransferase</keyword>
<evidence type="ECO:0000256" key="3">
    <source>
        <dbReference type="ARBA" id="ARBA00022603"/>
    </source>
</evidence>
<feature type="coiled-coil region" evidence="7">
    <location>
        <begin position="256"/>
        <end position="283"/>
    </location>
</feature>
<accession>A0A9Q0LFQ3</accession>
<keyword evidence="5" id="KW-0949">S-adenosyl-L-methionine</keyword>
<protein>
    <recommendedName>
        <fullName evidence="2">site-specific DNA-methyltransferase (adenine-specific)</fullName>
        <ecNumber evidence="2">2.1.1.72</ecNumber>
    </recommendedName>
</protein>
<dbReference type="InterPro" id="IPR012327">
    <property type="entry name" value="MeTrfase_D12"/>
</dbReference>
<dbReference type="GO" id="GO:0043565">
    <property type="term" value="F:sequence-specific DNA binding"/>
    <property type="evidence" value="ECO:0007669"/>
    <property type="project" value="TreeGrafter"/>
</dbReference>
<dbReference type="GO" id="GO:1904047">
    <property type="term" value="F:S-adenosyl-L-methionine binding"/>
    <property type="evidence" value="ECO:0007669"/>
    <property type="project" value="TreeGrafter"/>
</dbReference>
<dbReference type="PANTHER" id="PTHR30481">
    <property type="entry name" value="DNA ADENINE METHYLASE"/>
    <property type="match status" value="1"/>
</dbReference>
<dbReference type="PIRSF" id="PIRSF000398">
    <property type="entry name" value="M_m6A_EcoRV"/>
    <property type="match status" value="1"/>
</dbReference>